<dbReference type="Gene3D" id="3.10.180.10">
    <property type="entry name" value="2,3-Dihydroxybiphenyl 1,2-Dioxygenase, domain 1"/>
    <property type="match status" value="2"/>
</dbReference>
<keyword evidence="13" id="KW-0333">Golgi apparatus</keyword>
<proteinExistence type="inferred from homology"/>
<dbReference type="InterPro" id="IPR037523">
    <property type="entry name" value="VOC_core"/>
</dbReference>
<dbReference type="InterPro" id="IPR004360">
    <property type="entry name" value="Glyas_Fos-R_dOase_dom"/>
</dbReference>
<dbReference type="GO" id="GO:0005737">
    <property type="term" value="C:cytoplasm"/>
    <property type="evidence" value="ECO:0007669"/>
    <property type="project" value="UniProtKB-SubCell"/>
</dbReference>
<keyword evidence="12 15" id="KW-0408">Iron</keyword>
<keyword evidence="10 17" id="KW-0223">Dioxygenase</keyword>
<dbReference type="GO" id="GO:0006572">
    <property type="term" value="P:L-tyrosine catabolic process"/>
    <property type="evidence" value="ECO:0007669"/>
    <property type="project" value="TreeGrafter"/>
</dbReference>
<dbReference type="EMBL" id="CP021434">
    <property type="protein sequence ID" value="ARU60278.1"/>
    <property type="molecule type" value="Genomic_DNA"/>
</dbReference>
<evidence type="ECO:0000256" key="15">
    <source>
        <dbReference type="PIRSR" id="PIRSR009283-1"/>
    </source>
</evidence>
<dbReference type="PANTHER" id="PTHR11959">
    <property type="entry name" value="4-HYDROXYPHENYLPYRUVATE DIOXYGENASE"/>
    <property type="match status" value="1"/>
</dbReference>
<evidence type="ECO:0000256" key="13">
    <source>
        <dbReference type="ARBA" id="ARBA00023034"/>
    </source>
</evidence>
<keyword evidence="6" id="KW-0963">Cytoplasm</keyword>
<accession>A0A1Y0IIJ4</accession>
<sequence>MTLHASVDLLEGVDVLPIECIDYLELYSGNAKQTAFYFCKLFGFDIIAYSGLETGNRERASYVLAQGDIRLVISCAYQSDHPIAQFVHKKGDSIRDIAFRVKDLEDTYAKLLANGATPIQPPTEEHDEHGVVKKATVAAFGDTVHTLIEREAYQGIFAPGYIEQFEKGSDTNTGIVAYDHLAVFVENNDEWAEFYDRVFGFKLLNSFSKDDISTERSSLMTKVSQNNNSRIKLPINSPAQGKGRSQISEFMEYNAGPGIGHIAFLTHDIMASIEHMQNNGLRFLYTPQSYYDLLPERVGEIDEPLDKLNDLNVLVDRDDEGYLLQIFCHPVHDRPTLYFELIQRKGSRGFGDGNIRALYEAMEREQAKRGNL</sequence>
<organism evidence="17 18">
    <name type="scientific">Tumebacillus avium</name>
    <dbReference type="NCBI Taxonomy" id="1903704"/>
    <lineage>
        <taxon>Bacteria</taxon>
        <taxon>Bacillati</taxon>
        <taxon>Bacillota</taxon>
        <taxon>Bacilli</taxon>
        <taxon>Bacillales</taxon>
        <taxon>Alicyclobacillaceae</taxon>
        <taxon>Tumebacillus</taxon>
    </lineage>
</organism>
<comment type="similarity">
    <text evidence="4">Belongs to the 4HPPD family.</text>
</comment>
<dbReference type="InterPro" id="IPR029068">
    <property type="entry name" value="Glyas_Bleomycin-R_OHBP_Dase"/>
</dbReference>
<dbReference type="NCBIfam" id="TIGR01263">
    <property type="entry name" value="4HPPD"/>
    <property type="match status" value="1"/>
</dbReference>
<keyword evidence="17" id="KW-0670">Pyruvate</keyword>
<evidence type="ECO:0000313" key="18">
    <source>
        <dbReference type="Proteomes" id="UP000195437"/>
    </source>
</evidence>
<dbReference type="InterPro" id="IPR005956">
    <property type="entry name" value="4OHPhenylPyrv_dOase"/>
</dbReference>
<dbReference type="CDD" id="cd07250">
    <property type="entry name" value="HPPD_C_like"/>
    <property type="match status" value="1"/>
</dbReference>
<comment type="subcellular location">
    <subcellularLocation>
        <location evidence="3">Cytoplasm</location>
    </subcellularLocation>
    <subcellularLocation>
        <location evidence="2">Endoplasmic reticulum membrane</location>
        <topology evidence="2">Peripheral membrane protein</topology>
    </subcellularLocation>
    <subcellularLocation>
        <location evidence="1">Golgi apparatus membrane</location>
        <topology evidence="1">Peripheral membrane protein</topology>
    </subcellularLocation>
</comment>
<keyword evidence="18" id="KW-1185">Reference proteome</keyword>
<dbReference type="GO" id="GO:0046872">
    <property type="term" value="F:metal ion binding"/>
    <property type="evidence" value="ECO:0007669"/>
    <property type="project" value="UniProtKB-KW"/>
</dbReference>
<comment type="cofactor">
    <cofactor evidence="15">
        <name>Fe cation</name>
        <dbReference type="ChEBI" id="CHEBI:24875"/>
    </cofactor>
    <text evidence="15">Binds 1 Fe cation per subunit.</text>
</comment>
<dbReference type="InterPro" id="IPR041736">
    <property type="entry name" value="4OHPhenylPyrv_dOase_N"/>
</dbReference>
<dbReference type="PIRSF" id="PIRSF009283">
    <property type="entry name" value="HPP_dOase"/>
    <property type="match status" value="1"/>
</dbReference>
<dbReference type="Pfam" id="PF14696">
    <property type="entry name" value="Glyoxalase_5"/>
    <property type="match status" value="1"/>
</dbReference>
<keyword evidence="14" id="KW-0472">Membrane</keyword>
<keyword evidence="7 15" id="KW-0479">Metal-binding</keyword>
<gene>
    <name evidence="17" type="ORF">CBW65_03765</name>
</gene>
<evidence type="ECO:0000256" key="4">
    <source>
        <dbReference type="ARBA" id="ARBA00005877"/>
    </source>
</evidence>
<evidence type="ECO:0000256" key="3">
    <source>
        <dbReference type="ARBA" id="ARBA00004496"/>
    </source>
</evidence>
<evidence type="ECO:0000256" key="8">
    <source>
        <dbReference type="ARBA" id="ARBA00022737"/>
    </source>
</evidence>
<protein>
    <submittedName>
        <fullName evidence="17">4-hydroxyphenylpyruvate dioxygenase</fullName>
    </submittedName>
</protein>
<evidence type="ECO:0000256" key="10">
    <source>
        <dbReference type="ARBA" id="ARBA00022964"/>
    </source>
</evidence>
<dbReference type="SUPFAM" id="SSF54593">
    <property type="entry name" value="Glyoxalase/Bleomycin resistance protein/Dihydroxybiphenyl dioxygenase"/>
    <property type="match status" value="1"/>
</dbReference>
<feature type="domain" description="VOC" evidence="16">
    <location>
        <begin position="20"/>
        <end position="150"/>
    </location>
</feature>
<dbReference type="KEGG" id="tum:CBW65_03765"/>
<feature type="domain" description="VOC" evidence="16">
    <location>
        <begin position="177"/>
        <end position="329"/>
    </location>
</feature>
<dbReference type="GO" id="GO:0003868">
    <property type="term" value="F:4-hydroxyphenylpyruvate dioxygenase activity"/>
    <property type="evidence" value="ECO:0007669"/>
    <property type="project" value="InterPro"/>
</dbReference>
<feature type="binding site" evidence="15">
    <location>
        <position position="180"/>
    </location>
    <ligand>
        <name>Fe cation</name>
        <dbReference type="ChEBI" id="CHEBI:24875"/>
    </ligand>
</feature>
<evidence type="ECO:0000256" key="7">
    <source>
        <dbReference type="ARBA" id="ARBA00022723"/>
    </source>
</evidence>
<keyword evidence="11" id="KW-0560">Oxidoreductase</keyword>
<evidence type="ECO:0000256" key="14">
    <source>
        <dbReference type="ARBA" id="ARBA00023136"/>
    </source>
</evidence>
<comment type="subunit">
    <text evidence="5">Homodimer.</text>
</comment>
<evidence type="ECO:0000256" key="2">
    <source>
        <dbReference type="ARBA" id="ARBA00004406"/>
    </source>
</evidence>
<dbReference type="InterPro" id="IPR041735">
    <property type="entry name" value="4OHPhenylPyrv_dOase_C"/>
</dbReference>
<reference evidence="18" key="1">
    <citation type="submission" date="2017-05" db="EMBL/GenBank/DDBJ databases">
        <authorList>
            <person name="Sung H."/>
        </authorList>
    </citation>
    <scope>NUCLEOTIDE SEQUENCE [LARGE SCALE GENOMIC DNA]</scope>
    <source>
        <strain evidence="18">AR23208</strain>
    </source>
</reference>
<dbReference type="Pfam" id="PF00903">
    <property type="entry name" value="Glyoxalase"/>
    <property type="match status" value="1"/>
</dbReference>
<dbReference type="RefSeq" id="WP_087455665.1">
    <property type="nucleotide sequence ID" value="NZ_CP021434.1"/>
</dbReference>
<evidence type="ECO:0000256" key="9">
    <source>
        <dbReference type="ARBA" id="ARBA00022824"/>
    </source>
</evidence>
<dbReference type="FunFam" id="3.10.180.10:FF:000022">
    <property type="entry name" value="4-hydroxyphenylpyruvate dioxygenase"/>
    <property type="match status" value="1"/>
</dbReference>
<dbReference type="Proteomes" id="UP000195437">
    <property type="component" value="Chromosome"/>
</dbReference>
<dbReference type="PROSITE" id="PS51819">
    <property type="entry name" value="VOC"/>
    <property type="match status" value="2"/>
</dbReference>
<evidence type="ECO:0000259" key="16">
    <source>
        <dbReference type="PROSITE" id="PS51819"/>
    </source>
</evidence>
<evidence type="ECO:0000313" key="17">
    <source>
        <dbReference type="EMBL" id="ARU60278.1"/>
    </source>
</evidence>
<dbReference type="CDD" id="cd08342">
    <property type="entry name" value="HPPD_N_like"/>
    <property type="match status" value="1"/>
</dbReference>
<keyword evidence="9" id="KW-0256">Endoplasmic reticulum</keyword>
<feature type="binding site" evidence="15">
    <location>
        <position position="261"/>
    </location>
    <ligand>
        <name>Fe cation</name>
        <dbReference type="ChEBI" id="CHEBI:24875"/>
    </ligand>
</feature>
<dbReference type="PANTHER" id="PTHR11959:SF1">
    <property type="entry name" value="4-HYDROXYPHENYLPYRUVATE DIOXYGENASE"/>
    <property type="match status" value="1"/>
</dbReference>
<dbReference type="GO" id="GO:0042802">
    <property type="term" value="F:identical protein binding"/>
    <property type="evidence" value="ECO:0007669"/>
    <property type="project" value="UniProtKB-ARBA"/>
</dbReference>
<evidence type="ECO:0000256" key="1">
    <source>
        <dbReference type="ARBA" id="ARBA00004395"/>
    </source>
</evidence>
<evidence type="ECO:0000256" key="5">
    <source>
        <dbReference type="ARBA" id="ARBA00011738"/>
    </source>
</evidence>
<dbReference type="AlphaFoldDB" id="A0A1Y0IIJ4"/>
<feature type="binding site" evidence="15">
    <location>
        <position position="340"/>
    </location>
    <ligand>
        <name>Fe cation</name>
        <dbReference type="ChEBI" id="CHEBI:24875"/>
    </ligand>
</feature>
<evidence type="ECO:0000256" key="12">
    <source>
        <dbReference type="ARBA" id="ARBA00023004"/>
    </source>
</evidence>
<evidence type="ECO:0000256" key="6">
    <source>
        <dbReference type="ARBA" id="ARBA00022490"/>
    </source>
</evidence>
<name>A0A1Y0IIJ4_9BACL</name>
<keyword evidence="8" id="KW-0677">Repeat</keyword>
<evidence type="ECO:0000256" key="11">
    <source>
        <dbReference type="ARBA" id="ARBA00023002"/>
    </source>
</evidence>